<dbReference type="Proteomes" id="UP000646745">
    <property type="component" value="Unassembled WGS sequence"/>
</dbReference>
<keyword evidence="2 10" id="KW-0028">Amino-acid biosynthesis</keyword>
<protein>
    <recommendedName>
        <fullName evidence="10">Sulfite reductase [NADPH] flavoprotein alpha-component</fullName>
        <shortName evidence="10">SiR-FP</shortName>
        <ecNumber evidence="10">1.8.1.2</ecNumber>
    </recommendedName>
</protein>
<dbReference type="Gene3D" id="3.40.50.360">
    <property type="match status" value="1"/>
</dbReference>
<dbReference type="Gene3D" id="1.20.990.10">
    <property type="entry name" value="NADPH-cytochrome p450 Reductase, Chain A, domain 3"/>
    <property type="match status" value="1"/>
</dbReference>
<dbReference type="PANTHER" id="PTHR19384:SF128">
    <property type="entry name" value="NADPH OXIDOREDUCTASE A"/>
    <property type="match status" value="1"/>
</dbReference>
<evidence type="ECO:0000256" key="2">
    <source>
        <dbReference type="ARBA" id="ARBA00022605"/>
    </source>
</evidence>
<keyword evidence="7 10" id="KW-0249">Electron transport</keyword>
<sequence>MAATPLSDINSPLSADQAQRVQQALADLDDAQRQWLSGYLAGMAAQSSGATGQSQPAAGTTQAAAPALTVLYGSQTGNAEGVAELAAERATGRGFRSELLSMADCGKKQLKSLERVLVVVSTQGDGDPPDPALECYELMMGRKAPKLEGVRFAVLGLGDASYEHFCQTGKEFDARLAELGGERLVDRGDCDVDYEEAAEAWIDRVLETLSGDLDSSSTDGAPAPETAQTQTVKAPSYSRKHPYMAEVLTAQPLNGRGSDKQTLHLELSLEDAGLDYLPGDAVGVVPQNDPAHVDELIETLKLDAESPLDEGRVLREALLADLEVTTLTRPFLKQWAEWSRAPELQRLLGEEARDELREWLQGRQIIDLIEQFPVEGIDAAQFTAALRKLPPRLYSIASSRAAVADEVHLTVAVVRYETHGRARNGVTTTYLADRIEPGDRVPIYIDHNKQFKLPDDDDAPLIMIGPGTGVAPFRAFLQEREEREASGDNWLFFGDRRKRNDFLYQTEWLKWRQQGLLTRLDVAFSRDQAEKVYVQDRLRERAEALFTWLEAGAYLYVCGDAEFMAPDVHQALKDVIREQSGCDAEGADDYLRRLQQEKRYLRDVY</sequence>
<comment type="subunit">
    <text evidence="10">Alpha(8)-beta(8). The alpha component is a flavoprotein, the beta component is a hemoprotein.</text>
</comment>
<evidence type="ECO:0000256" key="6">
    <source>
        <dbReference type="ARBA" id="ARBA00022857"/>
    </source>
</evidence>
<keyword evidence="9 10" id="KW-0198">Cysteine biosynthesis</keyword>
<keyword evidence="5 10" id="KW-0274">FAD</keyword>
<dbReference type="PROSITE" id="PS50902">
    <property type="entry name" value="FLAVODOXIN_LIKE"/>
    <property type="match status" value="1"/>
</dbReference>
<keyword evidence="15" id="KW-1185">Reference proteome</keyword>
<dbReference type="InterPro" id="IPR008254">
    <property type="entry name" value="Flavodoxin/NO_synth"/>
</dbReference>
<dbReference type="NCBIfam" id="TIGR01931">
    <property type="entry name" value="cysJ"/>
    <property type="match status" value="1"/>
</dbReference>
<proteinExistence type="predicted"/>
<dbReference type="InterPro" id="IPR010199">
    <property type="entry name" value="CysJ"/>
</dbReference>
<dbReference type="InterPro" id="IPR001433">
    <property type="entry name" value="OxRdtase_FAD/NAD-bd"/>
</dbReference>
<evidence type="ECO:0000256" key="1">
    <source>
        <dbReference type="ARBA" id="ARBA00022448"/>
    </source>
</evidence>
<dbReference type="Gene3D" id="3.40.50.80">
    <property type="entry name" value="Nucleotide-binding domain of ferredoxin-NADP reductase (FNR) module"/>
    <property type="match status" value="1"/>
</dbReference>
<dbReference type="SUPFAM" id="SSF63380">
    <property type="entry name" value="Riboflavin synthase domain-like"/>
    <property type="match status" value="1"/>
</dbReference>
<keyword evidence="6 10" id="KW-0521">NADP</keyword>
<comment type="caution">
    <text evidence="14">The sequence shown here is derived from an EMBL/GenBank/DDBJ whole genome shotgun (WGS) entry which is preliminary data.</text>
</comment>
<dbReference type="PRINTS" id="PR00371">
    <property type="entry name" value="FPNCR"/>
</dbReference>
<dbReference type="PRINTS" id="PR00369">
    <property type="entry name" value="FLAVODOXIN"/>
</dbReference>
<feature type="domain" description="Flavodoxin-like" evidence="12">
    <location>
        <begin position="68"/>
        <end position="206"/>
    </location>
</feature>
<dbReference type="InterPro" id="IPR023173">
    <property type="entry name" value="NADPH_Cyt_P450_Rdtase_alpha"/>
</dbReference>
<comment type="cofactor">
    <cofactor evidence="10">
        <name>FMN</name>
        <dbReference type="ChEBI" id="CHEBI:58210"/>
    </cofactor>
    <text evidence="10">Binds 1 FMN per subunit.</text>
</comment>
<dbReference type="Pfam" id="PF00258">
    <property type="entry name" value="Flavodoxin_1"/>
    <property type="match status" value="1"/>
</dbReference>
<organism evidence="14 15">
    <name type="scientific">Salinicola rhizosphaerae</name>
    <dbReference type="NCBI Taxonomy" id="1443141"/>
    <lineage>
        <taxon>Bacteria</taxon>
        <taxon>Pseudomonadati</taxon>
        <taxon>Pseudomonadota</taxon>
        <taxon>Gammaproteobacteria</taxon>
        <taxon>Oceanospirillales</taxon>
        <taxon>Halomonadaceae</taxon>
        <taxon>Salinicola</taxon>
    </lineage>
</organism>
<evidence type="ECO:0000259" key="13">
    <source>
        <dbReference type="PROSITE" id="PS51384"/>
    </source>
</evidence>
<comment type="cofactor">
    <cofactor evidence="10">
        <name>FAD</name>
        <dbReference type="ChEBI" id="CHEBI:57692"/>
    </cofactor>
    <text evidence="10">Binds 1 FAD per subunit.</text>
</comment>
<dbReference type="PANTHER" id="PTHR19384">
    <property type="entry name" value="NITRIC OXIDE SYNTHASE-RELATED"/>
    <property type="match status" value="1"/>
</dbReference>
<dbReference type="SUPFAM" id="SSF52343">
    <property type="entry name" value="Ferredoxin reductase-like, C-terminal NADP-linked domain"/>
    <property type="match status" value="1"/>
</dbReference>
<evidence type="ECO:0000313" key="15">
    <source>
        <dbReference type="Proteomes" id="UP000646745"/>
    </source>
</evidence>
<evidence type="ECO:0000256" key="5">
    <source>
        <dbReference type="ARBA" id="ARBA00022827"/>
    </source>
</evidence>
<evidence type="ECO:0000256" key="10">
    <source>
        <dbReference type="PIRNR" id="PIRNR000207"/>
    </source>
</evidence>
<dbReference type="Gene3D" id="2.40.30.10">
    <property type="entry name" value="Translation factors"/>
    <property type="match status" value="1"/>
</dbReference>
<keyword evidence="4 10" id="KW-0288">FMN</keyword>
<dbReference type="PIRSF" id="PIRSF000207">
    <property type="entry name" value="SiR-FP_CysJ"/>
    <property type="match status" value="1"/>
</dbReference>
<dbReference type="InterPro" id="IPR029039">
    <property type="entry name" value="Flavoprotein-like_sf"/>
</dbReference>
<evidence type="ECO:0000256" key="8">
    <source>
        <dbReference type="ARBA" id="ARBA00023002"/>
    </source>
</evidence>
<dbReference type="InterPro" id="IPR003097">
    <property type="entry name" value="CysJ-like_FAD-binding"/>
</dbReference>
<dbReference type="InterPro" id="IPR039261">
    <property type="entry name" value="FNR_nucleotide-bd"/>
</dbReference>
<evidence type="ECO:0000256" key="4">
    <source>
        <dbReference type="ARBA" id="ARBA00022643"/>
    </source>
</evidence>
<accession>A0ABQ3E0Q5</accession>
<dbReference type="EMBL" id="BMZI01000003">
    <property type="protein sequence ID" value="GHB17445.1"/>
    <property type="molecule type" value="Genomic_DNA"/>
</dbReference>
<keyword evidence="1 10" id="KW-0813">Transport</keyword>
<dbReference type="InterPro" id="IPR001094">
    <property type="entry name" value="Flavdoxin-like"/>
</dbReference>
<comment type="pathway">
    <text evidence="10">Sulfur metabolism; hydrogen sulfide biosynthesis; hydrogen sulfide from sulfite (NADPH route): step 1/1.</text>
</comment>
<dbReference type="CDD" id="cd06199">
    <property type="entry name" value="SiR"/>
    <property type="match status" value="1"/>
</dbReference>
<dbReference type="InterPro" id="IPR017938">
    <property type="entry name" value="Riboflavin_synthase-like_b-brl"/>
</dbReference>
<dbReference type="SUPFAM" id="SSF52218">
    <property type="entry name" value="Flavoproteins"/>
    <property type="match status" value="1"/>
</dbReference>
<feature type="domain" description="FAD-binding FR-type" evidence="13">
    <location>
        <begin position="240"/>
        <end position="454"/>
    </location>
</feature>
<dbReference type="InterPro" id="IPR017927">
    <property type="entry name" value="FAD-bd_FR_type"/>
</dbReference>
<name>A0ABQ3E0Q5_9GAMM</name>
<comment type="catalytic activity">
    <reaction evidence="10">
        <text>hydrogen sulfide + 3 NADP(+) + 3 H2O = sulfite + 3 NADPH + 4 H(+)</text>
        <dbReference type="Rhea" id="RHEA:13801"/>
        <dbReference type="ChEBI" id="CHEBI:15377"/>
        <dbReference type="ChEBI" id="CHEBI:15378"/>
        <dbReference type="ChEBI" id="CHEBI:17359"/>
        <dbReference type="ChEBI" id="CHEBI:29919"/>
        <dbReference type="ChEBI" id="CHEBI:57783"/>
        <dbReference type="ChEBI" id="CHEBI:58349"/>
        <dbReference type="EC" id="1.8.1.2"/>
    </reaction>
</comment>
<evidence type="ECO:0000256" key="3">
    <source>
        <dbReference type="ARBA" id="ARBA00022630"/>
    </source>
</evidence>
<dbReference type="Pfam" id="PF00175">
    <property type="entry name" value="NAD_binding_1"/>
    <property type="match status" value="1"/>
</dbReference>
<keyword evidence="8 10" id="KW-0560">Oxidoreductase</keyword>
<dbReference type="InterPro" id="IPR001709">
    <property type="entry name" value="Flavoprot_Pyr_Nucl_cyt_Rdtase"/>
</dbReference>
<dbReference type="RefSeq" id="WP_189444074.1">
    <property type="nucleotide sequence ID" value="NZ_BMZI01000003.1"/>
</dbReference>
<feature type="region of interest" description="Disordered" evidence="11">
    <location>
        <begin position="212"/>
        <end position="234"/>
    </location>
</feature>
<keyword evidence="3 10" id="KW-0285">Flavoprotein</keyword>
<evidence type="ECO:0000256" key="7">
    <source>
        <dbReference type="ARBA" id="ARBA00022982"/>
    </source>
</evidence>
<evidence type="ECO:0000256" key="9">
    <source>
        <dbReference type="ARBA" id="ARBA00023192"/>
    </source>
</evidence>
<dbReference type="Pfam" id="PF00667">
    <property type="entry name" value="FAD_binding_1"/>
    <property type="match status" value="1"/>
</dbReference>
<dbReference type="PROSITE" id="PS51384">
    <property type="entry name" value="FAD_FR"/>
    <property type="match status" value="1"/>
</dbReference>
<comment type="function">
    <text evidence="10">Component of the sulfite reductase complex that catalyzes the 6-electron reduction of sulfite to sulfide. This is one of several activities required for the biosynthesis of L-cysteine from sulfate. The flavoprotein component catalyzes the electron flow from NADPH -&gt; FAD -&gt; FMN to the hemoprotein component.</text>
</comment>
<evidence type="ECO:0000256" key="11">
    <source>
        <dbReference type="SAM" id="MobiDB-lite"/>
    </source>
</evidence>
<gene>
    <name evidence="14" type="primary">cysJ</name>
    <name evidence="14" type="ORF">GCM10009038_15270</name>
</gene>
<reference evidence="15" key="1">
    <citation type="journal article" date="2019" name="Int. J. Syst. Evol. Microbiol.">
        <title>The Global Catalogue of Microorganisms (GCM) 10K type strain sequencing project: providing services to taxonomists for standard genome sequencing and annotation.</title>
        <authorList>
            <consortium name="The Broad Institute Genomics Platform"/>
            <consortium name="The Broad Institute Genome Sequencing Center for Infectious Disease"/>
            <person name="Wu L."/>
            <person name="Ma J."/>
        </authorList>
    </citation>
    <scope>NUCLEOTIDE SEQUENCE [LARGE SCALE GENOMIC DNA]</scope>
    <source>
        <strain evidence="15">KCTC 32998</strain>
    </source>
</reference>
<dbReference type="EC" id="1.8.1.2" evidence="10"/>
<evidence type="ECO:0000313" key="14">
    <source>
        <dbReference type="EMBL" id="GHB17445.1"/>
    </source>
</evidence>
<evidence type="ECO:0000259" key="12">
    <source>
        <dbReference type="PROSITE" id="PS50902"/>
    </source>
</evidence>